<proteinExistence type="predicted"/>
<dbReference type="Proteomes" id="UP001066276">
    <property type="component" value="Chromosome 1_2"/>
</dbReference>
<dbReference type="AlphaFoldDB" id="A0AAV7VZT1"/>
<gene>
    <name evidence="1" type="ORF">NDU88_001213</name>
</gene>
<dbReference type="EMBL" id="JANPWB010000002">
    <property type="protein sequence ID" value="KAJ1205787.1"/>
    <property type="molecule type" value="Genomic_DNA"/>
</dbReference>
<evidence type="ECO:0000313" key="1">
    <source>
        <dbReference type="EMBL" id="KAJ1205787.1"/>
    </source>
</evidence>
<sequence length="173" mass="18258">MSALIVKPVLFGWGVGMLIFPESARVLSVSCAVFTSAMHIVSESLAGVMPVRALEEFDSFLVSKKSVISRSSYRFPWAHGLLGLRVLRVLPACLAARHRASNASGAEAPQAPALQAPAERAAAGCCGLLRALKPRPTPTRLGPLRRQLLSLGLPGCRAAELSAGPPAPEKVRV</sequence>
<name>A0AAV7VZT1_PLEWA</name>
<evidence type="ECO:0000313" key="2">
    <source>
        <dbReference type="Proteomes" id="UP001066276"/>
    </source>
</evidence>
<protein>
    <submittedName>
        <fullName evidence="1">Uncharacterized protein</fullName>
    </submittedName>
</protein>
<reference evidence="1" key="1">
    <citation type="journal article" date="2022" name="bioRxiv">
        <title>Sequencing and chromosome-scale assembly of the giantPleurodeles waltlgenome.</title>
        <authorList>
            <person name="Brown T."/>
            <person name="Elewa A."/>
            <person name="Iarovenko S."/>
            <person name="Subramanian E."/>
            <person name="Araus A.J."/>
            <person name="Petzold A."/>
            <person name="Susuki M."/>
            <person name="Suzuki K.-i.T."/>
            <person name="Hayashi T."/>
            <person name="Toyoda A."/>
            <person name="Oliveira C."/>
            <person name="Osipova E."/>
            <person name="Leigh N.D."/>
            <person name="Simon A."/>
            <person name="Yun M.H."/>
        </authorList>
    </citation>
    <scope>NUCLEOTIDE SEQUENCE</scope>
    <source>
        <strain evidence="1">20211129_DDA</strain>
        <tissue evidence="1">Liver</tissue>
    </source>
</reference>
<comment type="caution">
    <text evidence="1">The sequence shown here is derived from an EMBL/GenBank/DDBJ whole genome shotgun (WGS) entry which is preliminary data.</text>
</comment>
<keyword evidence="2" id="KW-1185">Reference proteome</keyword>
<accession>A0AAV7VZT1</accession>
<organism evidence="1 2">
    <name type="scientific">Pleurodeles waltl</name>
    <name type="common">Iberian ribbed newt</name>
    <dbReference type="NCBI Taxonomy" id="8319"/>
    <lineage>
        <taxon>Eukaryota</taxon>
        <taxon>Metazoa</taxon>
        <taxon>Chordata</taxon>
        <taxon>Craniata</taxon>
        <taxon>Vertebrata</taxon>
        <taxon>Euteleostomi</taxon>
        <taxon>Amphibia</taxon>
        <taxon>Batrachia</taxon>
        <taxon>Caudata</taxon>
        <taxon>Salamandroidea</taxon>
        <taxon>Salamandridae</taxon>
        <taxon>Pleurodelinae</taxon>
        <taxon>Pleurodeles</taxon>
    </lineage>
</organism>